<reference evidence="3 4" key="1">
    <citation type="submission" date="2020-02" db="EMBL/GenBank/DDBJ databases">
        <title>Out from the shadows clarifying the taxonomy of the family Cryomorphaceae and related taxa by utilizing the GTDB taxonomic framework.</title>
        <authorList>
            <person name="Bowman J.P."/>
        </authorList>
    </citation>
    <scope>NUCLEOTIDE SEQUENCE [LARGE SCALE GENOMIC DNA]</scope>
    <source>
        <strain evidence="3 4">QSSC 1-22</strain>
    </source>
</reference>
<dbReference type="Pfam" id="PF02464">
    <property type="entry name" value="CinA"/>
    <property type="match status" value="1"/>
</dbReference>
<dbReference type="HAMAP" id="MF_00226_B">
    <property type="entry name" value="CinA_B"/>
    <property type="match status" value="1"/>
</dbReference>
<dbReference type="Gene3D" id="3.40.980.10">
    <property type="entry name" value="MoaB/Mog-like domain"/>
    <property type="match status" value="1"/>
</dbReference>
<dbReference type="NCBIfam" id="TIGR00177">
    <property type="entry name" value="molyb_syn"/>
    <property type="match status" value="1"/>
</dbReference>
<dbReference type="SUPFAM" id="SSF142433">
    <property type="entry name" value="CinA-like"/>
    <property type="match status" value="1"/>
</dbReference>
<dbReference type="CDD" id="cd00885">
    <property type="entry name" value="cinA"/>
    <property type="match status" value="1"/>
</dbReference>
<dbReference type="PANTHER" id="PTHR13939">
    <property type="entry name" value="NICOTINAMIDE-NUCLEOTIDE AMIDOHYDROLASE PNCC"/>
    <property type="match status" value="1"/>
</dbReference>
<dbReference type="Pfam" id="PF18146">
    <property type="entry name" value="CinA_KH"/>
    <property type="match status" value="1"/>
</dbReference>
<dbReference type="AlphaFoldDB" id="A0A7K3WNI7"/>
<dbReference type="Gene3D" id="3.90.950.20">
    <property type="entry name" value="CinA-like"/>
    <property type="match status" value="1"/>
</dbReference>
<name>A0A7K3WNI7_9FLAO</name>
<dbReference type="InterPro" id="IPR050101">
    <property type="entry name" value="CinA"/>
</dbReference>
<evidence type="ECO:0000256" key="1">
    <source>
        <dbReference type="HAMAP-Rule" id="MF_00226"/>
    </source>
</evidence>
<protein>
    <recommendedName>
        <fullName evidence="1">CinA-like protein</fullName>
    </recommendedName>
</protein>
<dbReference type="InterPro" id="IPR008135">
    <property type="entry name" value="Competence-induced_CinA"/>
</dbReference>
<comment type="caution">
    <text evidence="3">The sequence shown here is derived from an EMBL/GenBank/DDBJ whole genome shotgun (WGS) entry which is preliminary data.</text>
</comment>
<dbReference type="InterPro" id="IPR036425">
    <property type="entry name" value="MoaB/Mog-like_dom_sf"/>
</dbReference>
<dbReference type="NCBIfam" id="TIGR00200">
    <property type="entry name" value="cinA_nterm"/>
    <property type="match status" value="1"/>
</dbReference>
<keyword evidence="4" id="KW-1185">Reference proteome</keyword>
<evidence type="ECO:0000313" key="4">
    <source>
        <dbReference type="Proteomes" id="UP000486602"/>
    </source>
</evidence>
<feature type="domain" description="MoaB/Mog" evidence="2">
    <location>
        <begin position="4"/>
        <end position="170"/>
    </location>
</feature>
<dbReference type="PANTHER" id="PTHR13939:SF0">
    <property type="entry name" value="NMN AMIDOHYDROLASE-LIKE PROTEIN YFAY"/>
    <property type="match status" value="1"/>
</dbReference>
<dbReference type="InterPro" id="IPR001453">
    <property type="entry name" value="MoaB/Mog_dom"/>
</dbReference>
<dbReference type="PIRSF" id="PIRSF006728">
    <property type="entry name" value="CinA"/>
    <property type="match status" value="1"/>
</dbReference>
<dbReference type="Gene3D" id="3.30.70.2860">
    <property type="match status" value="1"/>
</dbReference>
<dbReference type="Pfam" id="PF00994">
    <property type="entry name" value="MoCF_biosynth"/>
    <property type="match status" value="1"/>
</dbReference>
<dbReference type="SMART" id="SM00852">
    <property type="entry name" value="MoCF_biosynth"/>
    <property type="match status" value="1"/>
</dbReference>
<proteinExistence type="inferred from homology"/>
<accession>A0A7K3WNI7</accession>
<dbReference type="InterPro" id="IPR041424">
    <property type="entry name" value="CinA_KH"/>
</dbReference>
<evidence type="ECO:0000259" key="2">
    <source>
        <dbReference type="SMART" id="SM00852"/>
    </source>
</evidence>
<dbReference type="EMBL" id="JAAGVY010000003">
    <property type="protein sequence ID" value="NEN22571.1"/>
    <property type="molecule type" value="Genomic_DNA"/>
</dbReference>
<dbReference type="NCBIfam" id="TIGR00199">
    <property type="entry name" value="PncC_domain"/>
    <property type="match status" value="1"/>
</dbReference>
<sequence length="419" mass="45909">MIAEIITIGDEILIGQTIDTNSAWLGEQLSLQGIRLNRIVTISDVPAEIIHAVDESFSRADLVLMTGGLGPTQDDVTKETLAQYFDTTLEMHQEVLEGITAFFTSRGREMLEVNRKQAELPKNADILMNARGTAMGMWFEKNGKVLISMPGVPYEMKGIMRDFGFEKIRNFFHTQPIIHKTVLTQGIGESFLAETISDWETALRNEGMFLAYLPSPGMVKLRISGYAENGNADKIENRIDHYIKELRRRVPEFAFGSDRETIAEVVGNMLQERKQTLALAESCTGGFIAHLVTSIAGSSAHFMGGVVAYSNEAKINLLEVSPDSLASEGAVSEKVVKEMANGARKKFNATFAVATSGVAGPDGGTDEKPVGTVWIALAGPKKTVAKKVIFGKSRSRTITVSALTALNWLRNEIFKSELE</sequence>
<dbReference type="SUPFAM" id="SSF53218">
    <property type="entry name" value="Molybdenum cofactor biosynthesis proteins"/>
    <property type="match status" value="1"/>
</dbReference>
<dbReference type="Proteomes" id="UP000486602">
    <property type="component" value="Unassembled WGS sequence"/>
</dbReference>
<dbReference type="InterPro" id="IPR008136">
    <property type="entry name" value="CinA_C"/>
</dbReference>
<dbReference type="NCBIfam" id="NF001813">
    <property type="entry name" value="PRK00549.1"/>
    <property type="match status" value="1"/>
</dbReference>
<organism evidence="3 4">
    <name type="scientific">Cryomorpha ignava</name>
    <dbReference type="NCBI Taxonomy" id="101383"/>
    <lineage>
        <taxon>Bacteria</taxon>
        <taxon>Pseudomonadati</taxon>
        <taxon>Bacteroidota</taxon>
        <taxon>Flavobacteriia</taxon>
        <taxon>Flavobacteriales</taxon>
        <taxon>Cryomorphaceae</taxon>
        <taxon>Cryomorpha</taxon>
    </lineage>
</organism>
<gene>
    <name evidence="3" type="ORF">G3O08_03515</name>
</gene>
<comment type="similarity">
    <text evidence="1">Belongs to the CinA family.</text>
</comment>
<evidence type="ECO:0000313" key="3">
    <source>
        <dbReference type="EMBL" id="NEN22571.1"/>
    </source>
</evidence>
<dbReference type="InterPro" id="IPR036653">
    <property type="entry name" value="CinA-like_C"/>
</dbReference>